<dbReference type="SUPFAM" id="SSF52283">
    <property type="entry name" value="Formate/glycerate dehydrogenase catalytic domain-like"/>
    <property type="match status" value="1"/>
</dbReference>
<dbReference type="PANTHER" id="PTHR42789">
    <property type="entry name" value="D-ISOMER SPECIFIC 2-HYDROXYACID DEHYDROGENASE FAMILY PROTEIN (AFU_ORTHOLOGUE AFUA_6G10090)"/>
    <property type="match status" value="1"/>
</dbReference>
<dbReference type="PANTHER" id="PTHR42789:SF1">
    <property type="entry name" value="D-ISOMER SPECIFIC 2-HYDROXYACID DEHYDROGENASE FAMILY PROTEIN (AFU_ORTHOLOGUE AFUA_6G10090)"/>
    <property type="match status" value="1"/>
</dbReference>
<reference evidence="7 8" key="1">
    <citation type="journal article" date="2014" name="Antonie Van Leeuwenhoek">
        <title>Hyphomonas beringensis sp. nov. and Hyphomonas chukchiensis sp. nov., isolated from surface seawater of the Bering Sea and Chukchi Sea.</title>
        <authorList>
            <person name="Li C."/>
            <person name="Lai Q."/>
            <person name="Li G."/>
            <person name="Dong C."/>
            <person name="Wang J."/>
            <person name="Liao Y."/>
            <person name="Shao Z."/>
        </authorList>
    </citation>
    <scope>NUCLEOTIDE SEQUENCE [LARGE SCALE GENOMIC DNA]</scope>
    <source>
        <strain evidence="7 8">PS728</strain>
    </source>
</reference>
<dbReference type="PROSITE" id="PS00671">
    <property type="entry name" value="D_2_HYDROXYACID_DH_3"/>
    <property type="match status" value="1"/>
</dbReference>
<evidence type="ECO:0000259" key="6">
    <source>
        <dbReference type="Pfam" id="PF02826"/>
    </source>
</evidence>
<dbReference type="InterPro" id="IPR036291">
    <property type="entry name" value="NAD(P)-bd_dom_sf"/>
</dbReference>
<keyword evidence="3" id="KW-0520">NAD</keyword>
<evidence type="ECO:0000313" key="7">
    <source>
        <dbReference type="EMBL" id="KCZ99406.1"/>
    </source>
</evidence>
<dbReference type="Gene3D" id="3.40.50.720">
    <property type="entry name" value="NAD(P)-binding Rossmann-like Domain"/>
    <property type="match status" value="2"/>
</dbReference>
<dbReference type="RefSeq" id="WP_035595650.1">
    <property type="nucleotide sequence ID" value="NZ_ARYM01000005.1"/>
</dbReference>
<sequence>MSNPPRKVVVTQKFFDDAAIGYLQDRNIEVVIATLPPGKGEGDLDVEDIRTLLAGAGGWIVGHARITREVFQALPDLAVISRRGVGYEKVDVQAAKELGRVVAIAAGGNDASVADQVIGMMISIGRRFQEAQRAMNAGKWNILVGTELYRRKVGIVGFGRIGRSLAKRLSGFEAEILVCAPRLAQEDVETFGLRHVDFETLLKEADYISVHAPLTPETRHMFNAGAFSMMKSSAVLINTARGGLVDDSALLAALESGQILGAGLDVYESESDPSKQPVTDALIARQDVIAAPHAGASTYEALARTNMIAALCAAEVIDGKSPPAACIVTDGR</sequence>
<keyword evidence="2 4" id="KW-0560">Oxidoreductase</keyword>
<dbReference type="STRING" id="1280954.HPO_05702"/>
<evidence type="ECO:0000256" key="4">
    <source>
        <dbReference type="RuleBase" id="RU003719"/>
    </source>
</evidence>
<name>A0A062VL93_9PROT</name>
<keyword evidence="8" id="KW-1185">Reference proteome</keyword>
<comment type="caution">
    <text evidence="7">The sequence shown here is derived from an EMBL/GenBank/DDBJ whole genome shotgun (WGS) entry which is preliminary data.</text>
</comment>
<protein>
    <submittedName>
        <fullName evidence="7">D-isomer specific 2-hydroxyacid dehydrogenase family protein</fullName>
    </submittedName>
</protein>
<evidence type="ECO:0000256" key="1">
    <source>
        <dbReference type="ARBA" id="ARBA00005854"/>
    </source>
</evidence>
<feature type="domain" description="D-isomer specific 2-hydroxyacid dehydrogenase catalytic" evidence="5">
    <location>
        <begin position="9"/>
        <end position="324"/>
    </location>
</feature>
<dbReference type="GO" id="GO:0016616">
    <property type="term" value="F:oxidoreductase activity, acting on the CH-OH group of donors, NAD or NADP as acceptor"/>
    <property type="evidence" value="ECO:0007669"/>
    <property type="project" value="InterPro"/>
</dbReference>
<dbReference type="EMBL" id="ARYM01000005">
    <property type="protein sequence ID" value="KCZ99406.1"/>
    <property type="molecule type" value="Genomic_DNA"/>
</dbReference>
<evidence type="ECO:0000259" key="5">
    <source>
        <dbReference type="Pfam" id="PF00389"/>
    </source>
</evidence>
<dbReference type="OrthoDB" id="7374922at2"/>
<dbReference type="FunFam" id="3.40.50.720:FF:000203">
    <property type="entry name" value="D-3-phosphoglycerate dehydrogenase (SerA)"/>
    <property type="match status" value="1"/>
</dbReference>
<dbReference type="GO" id="GO:0051287">
    <property type="term" value="F:NAD binding"/>
    <property type="evidence" value="ECO:0007669"/>
    <property type="project" value="InterPro"/>
</dbReference>
<evidence type="ECO:0000256" key="3">
    <source>
        <dbReference type="ARBA" id="ARBA00023027"/>
    </source>
</evidence>
<accession>A0A062VL93</accession>
<dbReference type="eggNOG" id="COG1052">
    <property type="taxonomic scope" value="Bacteria"/>
</dbReference>
<dbReference type="Proteomes" id="UP000027100">
    <property type="component" value="Unassembled WGS sequence"/>
</dbReference>
<dbReference type="InterPro" id="IPR050857">
    <property type="entry name" value="D-2-hydroxyacid_DH"/>
</dbReference>
<dbReference type="InterPro" id="IPR006140">
    <property type="entry name" value="D-isomer_DH_NAD-bd"/>
</dbReference>
<dbReference type="PATRIC" id="fig|1280954.3.peg.1164"/>
<dbReference type="Pfam" id="PF02826">
    <property type="entry name" value="2-Hacid_dh_C"/>
    <property type="match status" value="1"/>
</dbReference>
<gene>
    <name evidence="7" type="ORF">HPO_05702</name>
</gene>
<dbReference type="Pfam" id="PF00389">
    <property type="entry name" value="2-Hacid_dh"/>
    <property type="match status" value="1"/>
</dbReference>
<dbReference type="AlphaFoldDB" id="A0A062VL93"/>
<dbReference type="InterPro" id="IPR029753">
    <property type="entry name" value="D-isomer_DH_CS"/>
</dbReference>
<proteinExistence type="inferred from homology"/>
<evidence type="ECO:0000256" key="2">
    <source>
        <dbReference type="ARBA" id="ARBA00023002"/>
    </source>
</evidence>
<evidence type="ECO:0000313" key="8">
    <source>
        <dbReference type="Proteomes" id="UP000027100"/>
    </source>
</evidence>
<feature type="domain" description="D-isomer specific 2-hydroxyacid dehydrogenase NAD-binding" evidence="6">
    <location>
        <begin position="118"/>
        <end position="295"/>
    </location>
</feature>
<comment type="similarity">
    <text evidence="1 4">Belongs to the D-isomer specific 2-hydroxyacid dehydrogenase family.</text>
</comment>
<organism evidence="7 8">
    <name type="scientific">Hyphomonas polymorpha PS728</name>
    <dbReference type="NCBI Taxonomy" id="1280954"/>
    <lineage>
        <taxon>Bacteria</taxon>
        <taxon>Pseudomonadati</taxon>
        <taxon>Pseudomonadota</taxon>
        <taxon>Alphaproteobacteria</taxon>
        <taxon>Hyphomonadales</taxon>
        <taxon>Hyphomonadaceae</taxon>
        <taxon>Hyphomonas</taxon>
    </lineage>
</organism>
<dbReference type="CDD" id="cd12172">
    <property type="entry name" value="PGDH_like_2"/>
    <property type="match status" value="1"/>
</dbReference>
<dbReference type="InterPro" id="IPR006139">
    <property type="entry name" value="D-isomer_2_OHA_DH_cat_dom"/>
</dbReference>
<dbReference type="SUPFAM" id="SSF51735">
    <property type="entry name" value="NAD(P)-binding Rossmann-fold domains"/>
    <property type="match status" value="1"/>
</dbReference>